<evidence type="ECO:0000313" key="2">
    <source>
        <dbReference type="EMBL" id="STG49791.1"/>
    </source>
</evidence>
<dbReference type="AlphaFoldDB" id="A0A376MH19"/>
<sequence length="99" mass="10955">MKLQKQLLEAVEHKQLRPLDVQFALTVAGDEHPAVTLAAALLSHDAGEGHVCLPLSRLENNEASHPLLRPVSVKSVSYKIGKNACWLHKRSAGEMNQRR</sequence>
<dbReference type="GO" id="GO:0008854">
    <property type="term" value="F:exodeoxyribonuclease V activity"/>
    <property type="evidence" value="ECO:0007669"/>
    <property type="project" value="UniProtKB-EC"/>
</dbReference>
<reference evidence="2 3" key="1">
    <citation type="submission" date="2018-06" db="EMBL/GenBank/DDBJ databases">
        <authorList>
            <consortium name="Pathogen Informatics"/>
            <person name="Doyle S."/>
        </authorList>
    </citation>
    <scope>NUCLEOTIDE SEQUENCE [LARGE SCALE GENOMIC DNA]</scope>
    <source>
        <strain evidence="2 3">NCTC11112</strain>
    </source>
</reference>
<dbReference type="Gene3D" id="1.10.10.1020">
    <property type="entry name" value="RecBCD complex, subunit RecD, N-terminal domain"/>
    <property type="match status" value="1"/>
</dbReference>
<name>A0A376MH19_ECOLX</name>
<dbReference type="InterPro" id="IPR049550">
    <property type="entry name" value="RecD_N"/>
</dbReference>
<dbReference type="EC" id="3.1.11.5" evidence="2"/>
<dbReference type="Proteomes" id="UP000254817">
    <property type="component" value="Unassembled WGS sequence"/>
</dbReference>
<keyword evidence="2" id="KW-0378">Hydrolase</keyword>
<dbReference type="InterPro" id="IPR041851">
    <property type="entry name" value="RecD_N_sf"/>
</dbReference>
<evidence type="ECO:0000313" key="3">
    <source>
        <dbReference type="Proteomes" id="UP000254817"/>
    </source>
</evidence>
<organism evidence="2 3">
    <name type="scientific">Escherichia coli</name>
    <dbReference type="NCBI Taxonomy" id="562"/>
    <lineage>
        <taxon>Bacteria</taxon>
        <taxon>Pseudomonadati</taxon>
        <taxon>Pseudomonadota</taxon>
        <taxon>Gammaproteobacteria</taxon>
        <taxon>Enterobacterales</taxon>
        <taxon>Enterobacteriaceae</taxon>
        <taxon>Escherichia</taxon>
    </lineage>
</organism>
<accession>A0A376MH19</accession>
<dbReference type="Pfam" id="PF21185">
    <property type="entry name" value="RecD_N"/>
    <property type="match status" value="1"/>
</dbReference>
<dbReference type="EMBL" id="UGAW01000001">
    <property type="protein sequence ID" value="STG49791.1"/>
    <property type="molecule type" value="Genomic_DNA"/>
</dbReference>
<proteinExistence type="predicted"/>
<gene>
    <name evidence="2" type="primary">recD_3</name>
    <name evidence="2" type="ORF">NCTC11112_00177</name>
</gene>
<feature type="domain" description="RecBCD enzyme subunit RecD N-terminal" evidence="1">
    <location>
        <begin position="12"/>
        <end position="68"/>
    </location>
</feature>
<protein>
    <submittedName>
        <fullName evidence="2">Exodeoxyribonuclease V subunit alpha</fullName>
        <ecNumber evidence="2">3.1.11.5</ecNumber>
    </submittedName>
</protein>
<evidence type="ECO:0000259" key="1">
    <source>
        <dbReference type="Pfam" id="PF21185"/>
    </source>
</evidence>